<keyword evidence="4" id="KW-0805">Transcription regulation</keyword>
<dbReference type="PANTHER" id="PTHR16515">
    <property type="entry name" value="PR DOMAIN ZINC FINGER PROTEIN"/>
    <property type="match status" value="1"/>
</dbReference>
<dbReference type="InterPro" id="IPR001214">
    <property type="entry name" value="SET_dom"/>
</dbReference>
<keyword evidence="3" id="KW-0732">Signal</keyword>
<evidence type="ECO:0000256" key="5">
    <source>
        <dbReference type="ARBA" id="ARBA00023136"/>
    </source>
</evidence>
<dbReference type="CDD" id="cd23554">
    <property type="entry name" value="TFP_LU_ECD_CD59"/>
    <property type="match status" value="1"/>
</dbReference>
<dbReference type="Proteomes" id="UP000319801">
    <property type="component" value="Unassembled WGS sequence"/>
</dbReference>
<comment type="caution">
    <text evidence="12">The sequence shown here is derived from an EMBL/GenBank/DDBJ whole genome shotgun (WGS) entry which is preliminary data.</text>
</comment>
<dbReference type="AlphaFoldDB" id="A0A556THY8"/>
<keyword evidence="6" id="KW-1015">Disulfide bond</keyword>
<evidence type="ECO:0000256" key="8">
    <source>
        <dbReference type="ARBA" id="ARBA00023180"/>
    </source>
</evidence>
<dbReference type="OrthoDB" id="9930943at2759"/>
<dbReference type="EMBL" id="VCAZ01000001">
    <property type="protein sequence ID" value="TSK13463.1"/>
    <property type="molecule type" value="Genomic_DNA"/>
</dbReference>
<dbReference type="PROSITE" id="PS50280">
    <property type="entry name" value="SET"/>
    <property type="match status" value="1"/>
</dbReference>
<dbReference type="InterPro" id="IPR045860">
    <property type="entry name" value="Snake_toxin-like_sf"/>
</dbReference>
<evidence type="ECO:0000259" key="11">
    <source>
        <dbReference type="PROSITE" id="PS50280"/>
    </source>
</evidence>
<feature type="domain" description="SET" evidence="11">
    <location>
        <begin position="94"/>
        <end position="205"/>
    </location>
</feature>
<evidence type="ECO:0000256" key="1">
    <source>
        <dbReference type="ARBA" id="ARBA00004589"/>
    </source>
</evidence>
<accession>A0A556THY8</accession>
<organism evidence="12 13">
    <name type="scientific">Bagarius yarrelli</name>
    <name type="common">Goonch</name>
    <name type="synonym">Bagrus yarrelli</name>
    <dbReference type="NCBI Taxonomy" id="175774"/>
    <lineage>
        <taxon>Eukaryota</taxon>
        <taxon>Metazoa</taxon>
        <taxon>Chordata</taxon>
        <taxon>Craniata</taxon>
        <taxon>Vertebrata</taxon>
        <taxon>Euteleostomi</taxon>
        <taxon>Actinopterygii</taxon>
        <taxon>Neopterygii</taxon>
        <taxon>Teleostei</taxon>
        <taxon>Ostariophysi</taxon>
        <taxon>Siluriformes</taxon>
        <taxon>Sisoridae</taxon>
        <taxon>Sisorinae</taxon>
        <taxon>Bagarius</taxon>
    </lineage>
</organism>
<evidence type="ECO:0000256" key="9">
    <source>
        <dbReference type="ARBA" id="ARBA00023288"/>
    </source>
</evidence>
<dbReference type="SUPFAM" id="SSF82199">
    <property type="entry name" value="SET domain"/>
    <property type="match status" value="1"/>
</dbReference>
<name>A0A556THY8_BAGYA</name>
<evidence type="ECO:0000313" key="12">
    <source>
        <dbReference type="EMBL" id="TSK13463.1"/>
    </source>
</evidence>
<keyword evidence="13" id="KW-1185">Reference proteome</keyword>
<feature type="region of interest" description="Disordered" evidence="10">
    <location>
        <begin position="1"/>
        <end position="34"/>
    </location>
</feature>
<dbReference type="InterPro" id="IPR050331">
    <property type="entry name" value="Zinc_finger"/>
</dbReference>
<proteinExistence type="predicted"/>
<dbReference type="PANTHER" id="PTHR16515:SF48">
    <property type="entry name" value="PR DOMAIN-CONTAINING PROTEIN 11"/>
    <property type="match status" value="1"/>
</dbReference>
<dbReference type="Pfam" id="PF21549">
    <property type="entry name" value="PRDM2_PR"/>
    <property type="match status" value="1"/>
</dbReference>
<dbReference type="InterPro" id="IPR046341">
    <property type="entry name" value="SET_dom_sf"/>
</dbReference>
<dbReference type="GO" id="GO:0005737">
    <property type="term" value="C:cytoplasm"/>
    <property type="evidence" value="ECO:0007669"/>
    <property type="project" value="TreeGrafter"/>
</dbReference>
<dbReference type="GO" id="GO:0005634">
    <property type="term" value="C:nucleus"/>
    <property type="evidence" value="ECO:0007669"/>
    <property type="project" value="TreeGrafter"/>
</dbReference>
<evidence type="ECO:0000256" key="2">
    <source>
        <dbReference type="ARBA" id="ARBA00022622"/>
    </source>
</evidence>
<dbReference type="GO" id="GO:0003700">
    <property type="term" value="F:DNA-binding transcription factor activity"/>
    <property type="evidence" value="ECO:0007669"/>
    <property type="project" value="TreeGrafter"/>
</dbReference>
<comment type="subcellular location">
    <subcellularLocation>
        <location evidence="1">Membrane</location>
        <topology evidence="1">Lipid-anchor</topology>
        <topology evidence="1">GPI-anchor</topology>
    </subcellularLocation>
</comment>
<keyword evidence="7" id="KW-0804">Transcription</keyword>
<reference evidence="12 13" key="1">
    <citation type="journal article" date="2019" name="Genome Biol. Evol.">
        <title>Whole-Genome Sequencing of the Giant Devil Catfish, Bagarius yarrelli.</title>
        <authorList>
            <person name="Jiang W."/>
            <person name="Lv Y."/>
            <person name="Cheng L."/>
            <person name="Yang K."/>
            <person name="Chao B."/>
            <person name="Wang X."/>
            <person name="Li Y."/>
            <person name="Pan X."/>
            <person name="You X."/>
            <person name="Zhang Y."/>
            <person name="Yang J."/>
            <person name="Li J."/>
            <person name="Zhang X."/>
            <person name="Liu S."/>
            <person name="Sun C."/>
            <person name="Yang J."/>
            <person name="Shi Q."/>
        </authorList>
    </citation>
    <scope>NUCLEOTIDE SEQUENCE [LARGE SCALE GENOMIC DNA]</scope>
    <source>
        <strain evidence="12">JWS20170419001</strain>
        <tissue evidence="12">Muscle</tissue>
    </source>
</reference>
<keyword evidence="8" id="KW-0325">Glycoprotein</keyword>
<keyword evidence="2" id="KW-0336">GPI-anchor</keyword>
<evidence type="ECO:0000256" key="6">
    <source>
        <dbReference type="ARBA" id="ARBA00023157"/>
    </source>
</evidence>
<evidence type="ECO:0000256" key="4">
    <source>
        <dbReference type="ARBA" id="ARBA00023015"/>
    </source>
</evidence>
<dbReference type="InterPro" id="IPR056949">
    <property type="entry name" value="CD59"/>
</dbReference>
<dbReference type="GO" id="GO:0006357">
    <property type="term" value="P:regulation of transcription by RNA polymerase II"/>
    <property type="evidence" value="ECO:0007669"/>
    <property type="project" value="TreeGrafter"/>
</dbReference>
<evidence type="ECO:0000256" key="3">
    <source>
        <dbReference type="ARBA" id="ARBA00022729"/>
    </source>
</evidence>
<gene>
    <name evidence="12" type="ORF">Baya_0337</name>
</gene>
<protein>
    <submittedName>
        <fullName evidence="12">PR domain-containing protein 11</fullName>
    </submittedName>
</protein>
<keyword evidence="9" id="KW-0449">Lipoprotein</keyword>
<dbReference type="Gene3D" id="2.170.270.10">
    <property type="entry name" value="SET domain"/>
    <property type="match status" value="1"/>
</dbReference>
<sequence>MADSAAFHAEPCMETEPECSTGAIPDGSSEEPKEKKVNHEPCVNVGQQNADCWFCEECKQYFLEECPVHGPPVFVPDTPTALGVPDRAALTVPSGIQIRREGQDVDVCCIDENIPKGALFGPYQGQILGDHEKPSGTYSWMIVNEDNAYRTIDGYDVTKANWMRYIRMSSEKSERNLSAVQHSEHIYFRVCRRLSVGEKLCVWYSDEYAKRLQSMSQDSTSHMADEGLNLEVTQHQDEAKGPILRSTLNRRKTLIKHGSDEADSQPQLKKKKIDLIFKDVVEASLEASQSQDNRKNSTLSLPRTRTQVSNVFRQSSPFLPNTVEKIMGQTERKMPLESCGPGRVKQNESSLERSVKVEDSQEELTAISEGPSTSFCPNCVRLKRRIRELEAELLHFKQTETLGLPPSQSSTGDDLRGNKHYGMHYASLGASLRCYKCSDYYGGRCGNVQECTYEDSCLSLHEKGGKTIRQCIRYTDCDNSRLSQMFPAVTGFKYRCCNTNLCNSGHRDTAVLGLFISLLSMWWSCC</sequence>
<dbReference type="GO" id="GO:0098552">
    <property type="term" value="C:side of membrane"/>
    <property type="evidence" value="ECO:0007669"/>
    <property type="project" value="UniProtKB-KW"/>
</dbReference>
<dbReference type="SUPFAM" id="SSF57302">
    <property type="entry name" value="Snake toxin-like"/>
    <property type="match status" value="1"/>
</dbReference>
<keyword evidence="5" id="KW-0472">Membrane</keyword>
<evidence type="ECO:0000256" key="7">
    <source>
        <dbReference type="ARBA" id="ARBA00023163"/>
    </source>
</evidence>
<dbReference type="Gene3D" id="2.10.60.10">
    <property type="entry name" value="CD59"/>
    <property type="match status" value="1"/>
</dbReference>
<dbReference type="GO" id="GO:0045165">
    <property type="term" value="P:cell fate commitment"/>
    <property type="evidence" value="ECO:0007669"/>
    <property type="project" value="TreeGrafter"/>
</dbReference>
<feature type="region of interest" description="Disordered" evidence="10">
    <location>
        <begin position="334"/>
        <end position="358"/>
    </location>
</feature>
<evidence type="ECO:0000256" key="10">
    <source>
        <dbReference type="SAM" id="MobiDB-lite"/>
    </source>
</evidence>
<evidence type="ECO:0000313" key="13">
    <source>
        <dbReference type="Proteomes" id="UP000319801"/>
    </source>
</evidence>
<dbReference type="GO" id="GO:0000978">
    <property type="term" value="F:RNA polymerase II cis-regulatory region sequence-specific DNA binding"/>
    <property type="evidence" value="ECO:0007669"/>
    <property type="project" value="TreeGrafter"/>
</dbReference>